<keyword evidence="9" id="KW-0511">Multifunctional enzyme</keyword>
<accession>F0T0T2</accession>
<protein>
    <recommendedName>
        <fullName evidence="9">Prepilin leader peptidase/N-methyltransferase</fullName>
        <ecNumber evidence="9">2.1.1.-</ecNumber>
        <ecNumber evidence="9">3.4.23.43</ecNumber>
    </recommendedName>
</protein>
<keyword evidence="9" id="KW-0489">Methyltransferase</keyword>
<dbReference type="GO" id="GO:0032259">
    <property type="term" value="P:methylation"/>
    <property type="evidence" value="ECO:0007669"/>
    <property type="project" value="UniProtKB-KW"/>
</dbReference>
<feature type="transmembrane region" description="Helical" evidence="10">
    <location>
        <begin position="6"/>
        <end position="32"/>
    </location>
</feature>
<dbReference type="EC" id="2.1.1.-" evidence="9"/>
<keyword evidence="9" id="KW-0645">Protease</keyword>
<feature type="transmembrane region" description="Helical" evidence="10">
    <location>
        <begin position="86"/>
        <end position="105"/>
    </location>
</feature>
<evidence type="ECO:0000313" key="13">
    <source>
        <dbReference type="EMBL" id="ADY56221.1"/>
    </source>
</evidence>
<evidence type="ECO:0000256" key="7">
    <source>
        <dbReference type="ARBA" id="ARBA00023136"/>
    </source>
</evidence>
<keyword evidence="4" id="KW-0997">Cell inner membrane</keyword>
<dbReference type="STRING" id="645991.Sgly_1925"/>
<organism evidence="13 14">
    <name type="scientific">Syntrophobotulus glycolicus (strain DSM 8271 / FlGlyR)</name>
    <dbReference type="NCBI Taxonomy" id="645991"/>
    <lineage>
        <taxon>Bacteria</taxon>
        <taxon>Bacillati</taxon>
        <taxon>Bacillota</taxon>
        <taxon>Clostridia</taxon>
        <taxon>Eubacteriales</taxon>
        <taxon>Desulfitobacteriaceae</taxon>
        <taxon>Syntrophobotulus</taxon>
    </lineage>
</organism>
<keyword evidence="5 9" id="KW-0812">Transmembrane</keyword>
<dbReference type="PRINTS" id="PR00864">
    <property type="entry name" value="PREPILNPTASE"/>
</dbReference>
<dbReference type="eggNOG" id="COG1989">
    <property type="taxonomic scope" value="Bacteria"/>
</dbReference>
<dbReference type="PANTHER" id="PTHR30487:SF0">
    <property type="entry name" value="PREPILIN LEADER PEPTIDASE_N-METHYLTRANSFERASE-RELATED"/>
    <property type="match status" value="1"/>
</dbReference>
<dbReference type="InterPro" id="IPR000045">
    <property type="entry name" value="Prepilin_IV_endopep_pep"/>
</dbReference>
<dbReference type="RefSeq" id="WP_013625089.1">
    <property type="nucleotide sequence ID" value="NC_015172.1"/>
</dbReference>
<dbReference type="HOGENOM" id="CLU_057101_0_1_9"/>
<dbReference type="EC" id="3.4.23.43" evidence="9"/>
<keyword evidence="3" id="KW-1003">Cell membrane</keyword>
<dbReference type="GO" id="GO:0004190">
    <property type="term" value="F:aspartic-type endopeptidase activity"/>
    <property type="evidence" value="ECO:0007669"/>
    <property type="project" value="UniProtKB-EC"/>
</dbReference>
<dbReference type="InterPro" id="IPR010627">
    <property type="entry name" value="Prepilin_pept_A24_N"/>
</dbReference>
<keyword evidence="9" id="KW-0808">Transferase</keyword>
<feature type="transmembrane region" description="Helical" evidence="10">
    <location>
        <begin position="161"/>
        <end position="181"/>
    </location>
</feature>
<evidence type="ECO:0000313" key="14">
    <source>
        <dbReference type="Proteomes" id="UP000007488"/>
    </source>
</evidence>
<sequence>MVIGGMIARGFSLMFAGNVFVFILGLLIGSFLNTVIYRVPRRESFVVTRSHCPNCGHCLKPWELVPVLSYLIQKGRCRKCGIKISLRYPAVEILTGIIFILIAMYSDWAAIPELLTGLAFASLLIALSFIDMETMRLPNSLVTGLFLLGAIKIGVFSKPGFFSAGLGAVGTAGCFLILHLIYNGGIGLGDVKLAGALGFFLGFPDIIFAVLVGSLLGTLIALLLIVTGRKGLNEPIPFGPFLAVGAFLMFLQKSYLDKLSY</sequence>
<evidence type="ECO:0000256" key="6">
    <source>
        <dbReference type="ARBA" id="ARBA00022989"/>
    </source>
</evidence>
<dbReference type="EMBL" id="CP002547">
    <property type="protein sequence ID" value="ADY56221.1"/>
    <property type="molecule type" value="Genomic_DNA"/>
</dbReference>
<comment type="similarity">
    <text evidence="2 8">Belongs to the peptidase A24 family.</text>
</comment>
<reference evidence="13 14" key="1">
    <citation type="journal article" date="2011" name="Stand. Genomic Sci.">
        <title>Complete genome sequence of Syntrophobotulus glycolicus type strain (FlGlyR).</title>
        <authorList>
            <person name="Han C."/>
            <person name="Mwirichia R."/>
            <person name="Chertkov O."/>
            <person name="Held B."/>
            <person name="Lapidus A."/>
            <person name="Nolan M."/>
            <person name="Lucas S."/>
            <person name="Hammon N."/>
            <person name="Deshpande S."/>
            <person name="Cheng J.F."/>
            <person name="Tapia R."/>
            <person name="Goodwin L."/>
            <person name="Pitluck S."/>
            <person name="Huntemann M."/>
            <person name="Liolios K."/>
            <person name="Ivanova N."/>
            <person name="Pagani I."/>
            <person name="Mavromatis K."/>
            <person name="Ovchinikova G."/>
            <person name="Pati A."/>
            <person name="Chen A."/>
            <person name="Palaniappan K."/>
            <person name="Land M."/>
            <person name="Hauser L."/>
            <person name="Brambilla E.M."/>
            <person name="Rohde M."/>
            <person name="Spring S."/>
            <person name="Sikorski J."/>
            <person name="Goker M."/>
            <person name="Woyke T."/>
            <person name="Bristow J."/>
            <person name="Eisen J.A."/>
            <person name="Markowitz V."/>
            <person name="Hugenholtz P."/>
            <person name="Kyrpides N.C."/>
            <person name="Klenk H.P."/>
            <person name="Detter J.C."/>
        </authorList>
    </citation>
    <scope>NUCLEOTIDE SEQUENCE [LARGE SCALE GENOMIC DNA]</scope>
    <source>
        <strain evidence="14">DSM 8271 / FlGlyR</strain>
    </source>
</reference>
<evidence type="ECO:0000256" key="9">
    <source>
        <dbReference type="RuleBase" id="RU003794"/>
    </source>
</evidence>
<feature type="transmembrane region" description="Helical" evidence="10">
    <location>
        <begin position="238"/>
        <end position="256"/>
    </location>
</feature>
<dbReference type="GO" id="GO:0008168">
    <property type="term" value="F:methyltransferase activity"/>
    <property type="evidence" value="ECO:0007669"/>
    <property type="project" value="UniProtKB-KW"/>
</dbReference>
<dbReference type="Gene3D" id="1.20.120.1220">
    <property type="match status" value="1"/>
</dbReference>
<keyword evidence="6 10" id="KW-1133">Transmembrane helix</keyword>
<keyword evidence="7 10" id="KW-0472">Membrane</keyword>
<comment type="catalytic activity">
    <reaction evidence="9">
        <text>Typically cleaves a -Gly-|-Phe- bond to release an N-terminal, basic peptide of 5-8 residues from type IV prepilin, and then N-methylates the new N-terminal amino group, the methyl donor being S-adenosyl-L-methionine.</text>
        <dbReference type="EC" id="3.4.23.43"/>
    </reaction>
</comment>
<dbReference type="GO" id="GO:0005886">
    <property type="term" value="C:plasma membrane"/>
    <property type="evidence" value="ECO:0007669"/>
    <property type="project" value="UniProtKB-SubCell"/>
</dbReference>
<evidence type="ECO:0000256" key="3">
    <source>
        <dbReference type="ARBA" id="ARBA00022475"/>
    </source>
</evidence>
<keyword evidence="14" id="KW-1185">Reference proteome</keyword>
<reference evidence="14" key="2">
    <citation type="submission" date="2011-02" db="EMBL/GenBank/DDBJ databases">
        <title>The complete genome of Syntrophobotulus glycolicus DSM 8271.</title>
        <authorList>
            <person name="Lucas S."/>
            <person name="Copeland A."/>
            <person name="Lapidus A."/>
            <person name="Bruce D."/>
            <person name="Goodwin L."/>
            <person name="Pitluck S."/>
            <person name="Kyrpides N."/>
            <person name="Mavromatis K."/>
            <person name="Pagani I."/>
            <person name="Ivanova N."/>
            <person name="Mikhailova N."/>
            <person name="Chertkov O."/>
            <person name="Held B."/>
            <person name="Detter J.C."/>
            <person name="Tapia R."/>
            <person name="Han C."/>
            <person name="Land M."/>
            <person name="Hauser L."/>
            <person name="Markowitz V."/>
            <person name="Cheng J.-F."/>
            <person name="Hugenholtz P."/>
            <person name="Woyke T."/>
            <person name="Wu D."/>
            <person name="Spring S."/>
            <person name="Schroeder M."/>
            <person name="Brambilla E."/>
            <person name="Klenk H.-P."/>
            <person name="Eisen J.A."/>
        </authorList>
    </citation>
    <scope>NUCLEOTIDE SEQUENCE [LARGE SCALE GENOMIC DNA]</scope>
    <source>
        <strain evidence="14">DSM 8271 / FlGlyR</strain>
    </source>
</reference>
<keyword evidence="9 13" id="KW-0378">Hydrolase</keyword>
<proteinExistence type="inferred from homology"/>
<feature type="transmembrane region" description="Helical" evidence="10">
    <location>
        <begin position="193"/>
        <end position="226"/>
    </location>
</feature>
<feature type="domain" description="Prepilin type IV endopeptidase peptidase" evidence="11">
    <location>
        <begin position="119"/>
        <end position="222"/>
    </location>
</feature>
<evidence type="ECO:0000259" key="12">
    <source>
        <dbReference type="Pfam" id="PF06750"/>
    </source>
</evidence>
<feature type="domain" description="Prepilin peptidase A24 N-terminal" evidence="12">
    <location>
        <begin position="23"/>
        <end position="104"/>
    </location>
</feature>
<dbReference type="InterPro" id="IPR014032">
    <property type="entry name" value="Peptidase_A24A_bac"/>
</dbReference>
<dbReference type="PANTHER" id="PTHR30487">
    <property type="entry name" value="TYPE 4 PREPILIN-LIKE PROTEINS LEADER PEPTIDE-PROCESSING ENZYME"/>
    <property type="match status" value="1"/>
</dbReference>
<feature type="transmembrane region" description="Helical" evidence="10">
    <location>
        <begin position="111"/>
        <end position="130"/>
    </location>
</feature>
<evidence type="ECO:0000256" key="10">
    <source>
        <dbReference type="SAM" id="Phobius"/>
    </source>
</evidence>
<dbReference type="Pfam" id="PF01478">
    <property type="entry name" value="Peptidase_A24"/>
    <property type="match status" value="1"/>
</dbReference>
<evidence type="ECO:0000256" key="4">
    <source>
        <dbReference type="ARBA" id="ARBA00022519"/>
    </source>
</evidence>
<dbReference type="KEGG" id="sgy:Sgly_1925"/>
<dbReference type="Pfam" id="PF06750">
    <property type="entry name" value="A24_N_bact"/>
    <property type="match status" value="1"/>
</dbReference>
<evidence type="ECO:0000256" key="2">
    <source>
        <dbReference type="ARBA" id="ARBA00005801"/>
    </source>
</evidence>
<evidence type="ECO:0000256" key="8">
    <source>
        <dbReference type="RuleBase" id="RU003793"/>
    </source>
</evidence>
<evidence type="ECO:0000256" key="5">
    <source>
        <dbReference type="ARBA" id="ARBA00022692"/>
    </source>
</evidence>
<dbReference type="Proteomes" id="UP000007488">
    <property type="component" value="Chromosome"/>
</dbReference>
<dbReference type="InterPro" id="IPR050882">
    <property type="entry name" value="Prepilin_peptidase/N-MTase"/>
</dbReference>
<name>F0T0T2_SYNGF</name>
<dbReference type="GO" id="GO:0006465">
    <property type="term" value="P:signal peptide processing"/>
    <property type="evidence" value="ECO:0007669"/>
    <property type="project" value="TreeGrafter"/>
</dbReference>
<evidence type="ECO:0000259" key="11">
    <source>
        <dbReference type="Pfam" id="PF01478"/>
    </source>
</evidence>
<gene>
    <name evidence="13" type="ordered locus">Sgly_1925</name>
</gene>
<dbReference type="AlphaFoldDB" id="F0T0T2"/>
<comment type="subcellular location">
    <subcellularLocation>
        <location evidence="1">Cell inner membrane</location>
        <topology evidence="1">Multi-pass membrane protein</topology>
    </subcellularLocation>
    <subcellularLocation>
        <location evidence="9">Cell membrane</location>
        <topology evidence="9">Multi-pass membrane protein</topology>
    </subcellularLocation>
</comment>
<comment type="function">
    <text evidence="9">Plays an essential role in type IV pili and type II pseudopili formation by proteolytically removing the leader sequence from substrate proteins and subsequently monomethylating the alpha-amino group of the newly exposed N-terminal phenylalanine.</text>
</comment>
<evidence type="ECO:0000256" key="1">
    <source>
        <dbReference type="ARBA" id="ARBA00004429"/>
    </source>
</evidence>